<feature type="transmembrane region" description="Helical" evidence="12">
    <location>
        <begin position="503"/>
        <end position="521"/>
    </location>
</feature>
<feature type="transmembrane region" description="Helical" evidence="12">
    <location>
        <begin position="161"/>
        <end position="181"/>
    </location>
</feature>
<sequence length="542" mass="58773">MTLDLLIICAYFCAIFSIGLYVGRRQNSLESYALGNRSMPWWAILASIIAAEISAATFLGTPGEGYALRNFTYVQLGIGTLLGRIIVGKLFLRPYYRYRVVSIYEYLQKRFGVTTRRCASVTFLISRVLASGTRLYIAGILLVIAYAFITGQEGASETETIIIYFVALTLITVATAIYTTLGGLKAVVWTDVLQASILVIAVLTTIVYLLLGIKGDGSWLDAWQSICASVGDRSADPCKVGNLQPWKVFDLGITGQGFVADVKNILGSEYTLWTAFLGSTFLTMATHGTDQDMVQRMLAAKDRQTGTRAVVVSGIMDIPIVIIFLTCGILLYAFHAKTGFFLPEKSSEIFPYFIVHYLPAGIRGLLVAALLATAMGSLSTALNALATTATRDWYRDVFRPKATEQQQLRAVRLLTVAFALLLILVGCATAWYSVKDPSVRIIPIALGIFGYTYGSLLGVFLLGMLTKGRGSDFGNVLAMLAGFAVVILLEVGKHGGWVTGIAFPWRVTIGTLVTFAVGCCFRSPASAAPPSSSDELEHEKVS</sequence>
<feature type="transmembrane region" description="Helical" evidence="12">
    <location>
        <begin position="410"/>
        <end position="434"/>
    </location>
</feature>
<dbReference type="Proteomes" id="UP000823964">
    <property type="component" value="Unassembled WGS sequence"/>
</dbReference>
<keyword evidence="9 12" id="KW-0472">Membrane</keyword>
<keyword evidence="8" id="KW-0406">Ion transport</keyword>
<evidence type="ECO:0000256" key="1">
    <source>
        <dbReference type="ARBA" id="ARBA00004651"/>
    </source>
</evidence>
<accession>A0A9D1VCL8</accession>
<organism evidence="13 14">
    <name type="scientific">Candidatus Akkermansia intestinigallinarum</name>
    <dbReference type="NCBI Taxonomy" id="2838431"/>
    <lineage>
        <taxon>Bacteria</taxon>
        <taxon>Pseudomonadati</taxon>
        <taxon>Verrucomicrobiota</taxon>
        <taxon>Verrucomicrobiia</taxon>
        <taxon>Verrucomicrobiales</taxon>
        <taxon>Akkermansiaceae</taxon>
        <taxon>Akkermansia</taxon>
    </lineage>
</organism>
<keyword evidence="4" id="KW-1003">Cell membrane</keyword>
<feature type="transmembrane region" description="Helical" evidence="12">
    <location>
        <begin position="73"/>
        <end position="92"/>
    </location>
</feature>
<dbReference type="PANTHER" id="PTHR42985:SF47">
    <property type="entry name" value="INTEGRAL MEMBRANE TRANSPORT PROTEIN"/>
    <property type="match status" value="1"/>
</dbReference>
<keyword evidence="6 12" id="KW-1133">Transmembrane helix</keyword>
<evidence type="ECO:0000256" key="5">
    <source>
        <dbReference type="ARBA" id="ARBA00022692"/>
    </source>
</evidence>
<gene>
    <name evidence="13" type="ORF">H9862_09050</name>
</gene>
<dbReference type="Pfam" id="PF00474">
    <property type="entry name" value="SSF"/>
    <property type="match status" value="1"/>
</dbReference>
<evidence type="ECO:0000256" key="11">
    <source>
        <dbReference type="RuleBase" id="RU362091"/>
    </source>
</evidence>
<evidence type="ECO:0000256" key="3">
    <source>
        <dbReference type="ARBA" id="ARBA00022448"/>
    </source>
</evidence>
<dbReference type="InterPro" id="IPR038377">
    <property type="entry name" value="Na/Glc_symporter_sf"/>
</dbReference>
<evidence type="ECO:0000256" key="2">
    <source>
        <dbReference type="ARBA" id="ARBA00006434"/>
    </source>
</evidence>
<feature type="transmembrane region" description="Helical" evidence="12">
    <location>
        <begin position="5"/>
        <end position="22"/>
    </location>
</feature>
<dbReference type="NCBIfam" id="TIGR00813">
    <property type="entry name" value="sss"/>
    <property type="match status" value="1"/>
</dbReference>
<evidence type="ECO:0000256" key="7">
    <source>
        <dbReference type="ARBA" id="ARBA00023053"/>
    </source>
</evidence>
<feature type="transmembrane region" description="Helical" evidence="12">
    <location>
        <begin position="309"/>
        <end position="334"/>
    </location>
</feature>
<feature type="transmembrane region" description="Helical" evidence="12">
    <location>
        <begin position="473"/>
        <end position="491"/>
    </location>
</feature>
<evidence type="ECO:0000256" key="4">
    <source>
        <dbReference type="ARBA" id="ARBA00022475"/>
    </source>
</evidence>
<comment type="subcellular location">
    <subcellularLocation>
        <location evidence="1">Cell membrane</location>
        <topology evidence="1">Multi-pass membrane protein</topology>
    </subcellularLocation>
</comment>
<feature type="transmembrane region" description="Helical" evidence="12">
    <location>
        <begin position="365"/>
        <end position="389"/>
    </location>
</feature>
<dbReference type="GO" id="GO:0015293">
    <property type="term" value="F:symporter activity"/>
    <property type="evidence" value="ECO:0007669"/>
    <property type="project" value="TreeGrafter"/>
</dbReference>
<reference evidence="13" key="1">
    <citation type="journal article" date="2021" name="PeerJ">
        <title>Extensive microbial diversity within the chicken gut microbiome revealed by metagenomics and culture.</title>
        <authorList>
            <person name="Gilroy R."/>
            <person name="Ravi A."/>
            <person name="Getino M."/>
            <person name="Pursley I."/>
            <person name="Horton D.L."/>
            <person name="Alikhan N.F."/>
            <person name="Baker D."/>
            <person name="Gharbi K."/>
            <person name="Hall N."/>
            <person name="Watson M."/>
            <person name="Adriaenssens E.M."/>
            <person name="Foster-Nyarko E."/>
            <person name="Jarju S."/>
            <person name="Secka A."/>
            <person name="Antonio M."/>
            <person name="Oren A."/>
            <person name="Chaudhuri R.R."/>
            <person name="La Ragione R."/>
            <person name="Hildebrand F."/>
            <person name="Pallen M.J."/>
        </authorList>
    </citation>
    <scope>NUCLEOTIDE SEQUENCE</scope>
    <source>
        <strain evidence="13">14975</strain>
    </source>
</reference>
<dbReference type="GO" id="GO:0006814">
    <property type="term" value="P:sodium ion transport"/>
    <property type="evidence" value="ECO:0007669"/>
    <property type="project" value="UniProtKB-KW"/>
</dbReference>
<keyword evidence="5 12" id="KW-0812">Transmembrane</keyword>
<evidence type="ECO:0000256" key="9">
    <source>
        <dbReference type="ARBA" id="ARBA00023136"/>
    </source>
</evidence>
<name>A0A9D1VCL8_9BACT</name>
<evidence type="ECO:0000313" key="14">
    <source>
        <dbReference type="Proteomes" id="UP000823964"/>
    </source>
</evidence>
<proteinExistence type="inferred from homology"/>
<dbReference type="EMBL" id="DXFQ01000174">
    <property type="protein sequence ID" value="HIX20732.1"/>
    <property type="molecule type" value="Genomic_DNA"/>
</dbReference>
<feature type="transmembrane region" description="Helical" evidence="12">
    <location>
        <begin position="193"/>
        <end position="213"/>
    </location>
</feature>
<comment type="similarity">
    <text evidence="2 11">Belongs to the sodium:solute symporter (SSF) (TC 2.A.21) family.</text>
</comment>
<evidence type="ECO:0000256" key="12">
    <source>
        <dbReference type="SAM" id="Phobius"/>
    </source>
</evidence>
<dbReference type="InterPro" id="IPR051163">
    <property type="entry name" value="Sodium:Solute_Symporter_SSF"/>
</dbReference>
<feature type="transmembrane region" description="Helical" evidence="12">
    <location>
        <begin position="440"/>
        <end position="461"/>
    </location>
</feature>
<keyword evidence="7" id="KW-0915">Sodium</keyword>
<keyword evidence="3" id="KW-0813">Transport</keyword>
<feature type="transmembrane region" description="Helical" evidence="12">
    <location>
        <begin position="124"/>
        <end position="149"/>
    </location>
</feature>
<comment type="caution">
    <text evidence="13">The sequence shown here is derived from an EMBL/GenBank/DDBJ whole genome shotgun (WGS) entry which is preliminary data.</text>
</comment>
<feature type="transmembrane region" description="Helical" evidence="12">
    <location>
        <begin position="42"/>
        <end position="61"/>
    </location>
</feature>
<dbReference type="GO" id="GO:0005886">
    <property type="term" value="C:plasma membrane"/>
    <property type="evidence" value="ECO:0007669"/>
    <property type="project" value="UniProtKB-SubCell"/>
</dbReference>
<reference evidence="13" key="2">
    <citation type="submission" date="2021-04" db="EMBL/GenBank/DDBJ databases">
        <authorList>
            <person name="Gilroy R."/>
        </authorList>
    </citation>
    <scope>NUCLEOTIDE SEQUENCE</scope>
    <source>
        <strain evidence="13">14975</strain>
    </source>
</reference>
<dbReference type="Gene3D" id="1.20.1730.10">
    <property type="entry name" value="Sodium/glucose cotransporter"/>
    <property type="match status" value="1"/>
</dbReference>
<dbReference type="CDD" id="cd11493">
    <property type="entry name" value="SLC5sbd_NIS-like_u1"/>
    <property type="match status" value="1"/>
</dbReference>
<dbReference type="AlphaFoldDB" id="A0A9D1VCL8"/>
<dbReference type="InterPro" id="IPR001734">
    <property type="entry name" value="Na/solute_symporter"/>
</dbReference>
<keyword evidence="10" id="KW-0739">Sodium transport</keyword>
<evidence type="ECO:0000256" key="6">
    <source>
        <dbReference type="ARBA" id="ARBA00022989"/>
    </source>
</evidence>
<evidence type="ECO:0000313" key="13">
    <source>
        <dbReference type="EMBL" id="HIX20732.1"/>
    </source>
</evidence>
<evidence type="ECO:0000256" key="8">
    <source>
        <dbReference type="ARBA" id="ARBA00023065"/>
    </source>
</evidence>
<protein>
    <submittedName>
        <fullName evidence="13">Sodium:solute symporter</fullName>
    </submittedName>
</protein>
<dbReference type="PANTHER" id="PTHR42985">
    <property type="entry name" value="SODIUM-COUPLED MONOCARBOXYLATE TRANSPORTER"/>
    <property type="match status" value="1"/>
</dbReference>
<evidence type="ECO:0000256" key="10">
    <source>
        <dbReference type="ARBA" id="ARBA00023201"/>
    </source>
</evidence>
<dbReference type="PROSITE" id="PS50283">
    <property type="entry name" value="NA_SOLUT_SYMP_3"/>
    <property type="match status" value="1"/>
</dbReference>
<feature type="transmembrane region" description="Helical" evidence="12">
    <location>
        <begin position="270"/>
        <end position="288"/>
    </location>
</feature>